<protein>
    <recommendedName>
        <fullName evidence="4">Splicing factor 3B subunit 1-like</fullName>
    </recommendedName>
</protein>
<dbReference type="EMBL" id="KV011800">
    <property type="protein sequence ID" value="KZV25923.1"/>
    <property type="molecule type" value="Genomic_DNA"/>
</dbReference>
<evidence type="ECO:0000313" key="2">
    <source>
        <dbReference type="EMBL" id="KZV25923.1"/>
    </source>
</evidence>
<proteinExistence type="predicted"/>
<feature type="compositionally biased region" description="Basic and acidic residues" evidence="1">
    <location>
        <begin position="368"/>
        <end position="389"/>
    </location>
</feature>
<gene>
    <name evidence="2" type="ORF">F511_30409</name>
</gene>
<evidence type="ECO:0000313" key="3">
    <source>
        <dbReference type="Proteomes" id="UP000250235"/>
    </source>
</evidence>
<evidence type="ECO:0000256" key="1">
    <source>
        <dbReference type="SAM" id="MobiDB-lite"/>
    </source>
</evidence>
<dbReference type="AlphaFoldDB" id="A0A2Z7AWS3"/>
<accession>A0A2Z7AWS3</accession>
<keyword evidence="3" id="KW-1185">Reference proteome</keyword>
<dbReference type="Proteomes" id="UP000250235">
    <property type="component" value="Unassembled WGS sequence"/>
</dbReference>
<organism evidence="2 3">
    <name type="scientific">Dorcoceras hygrometricum</name>
    <dbReference type="NCBI Taxonomy" id="472368"/>
    <lineage>
        <taxon>Eukaryota</taxon>
        <taxon>Viridiplantae</taxon>
        <taxon>Streptophyta</taxon>
        <taxon>Embryophyta</taxon>
        <taxon>Tracheophyta</taxon>
        <taxon>Spermatophyta</taxon>
        <taxon>Magnoliopsida</taxon>
        <taxon>eudicotyledons</taxon>
        <taxon>Gunneridae</taxon>
        <taxon>Pentapetalae</taxon>
        <taxon>asterids</taxon>
        <taxon>lamiids</taxon>
        <taxon>Lamiales</taxon>
        <taxon>Gesneriaceae</taxon>
        <taxon>Didymocarpoideae</taxon>
        <taxon>Trichosporeae</taxon>
        <taxon>Loxocarpinae</taxon>
        <taxon>Dorcoceras</taxon>
    </lineage>
</organism>
<reference evidence="2 3" key="1">
    <citation type="journal article" date="2015" name="Proc. Natl. Acad. Sci. U.S.A.">
        <title>The resurrection genome of Boea hygrometrica: A blueprint for survival of dehydration.</title>
        <authorList>
            <person name="Xiao L."/>
            <person name="Yang G."/>
            <person name="Zhang L."/>
            <person name="Yang X."/>
            <person name="Zhao S."/>
            <person name="Ji Z."/>
            <person name="Zhou Q."/>
            <person name="Hu M."/>
            <person name="Wang Y."/>
            <person name="Chen M."/>
            <person name="Xu Y."/>
            <person name="Jin H."/>
            <person name="Xiao X."/>
            <person name="Hu G."/>
            <person name="Bao F."/>
            <person name="Hu Y."/>
            <person name="Wan P."/>
            <person name="Li L."/>
            <person name="Deng X."/>
            <person name="Kuang T."/>
            <person name="Xiang C."/>
            <person name="Zhu J.K."/>
            <person name="Oliver M.J."/>
            <person name="He Y."/>
        </authorList>
    </citation>
    <scope>NUCLEOTIDE SEQUENCE [LARGE SCALE GENOMIC DNA]</scope>
    <source>
        <strain evidence="3">cv. XS01</strain>
    </source>
</reference>
<name>A0A2Z7AWS3_9LAMI</name>
<sequence length="397" mass="43806">MATSLIQNALEVNFDSVLSFPDEGMVQMFKALESTGLHGFLGCPSVLYEDNLVAFFAHGLVKGNDIISCVQGKFVGISEDQFAGAFVLPTEGLTSIDEVPKDLIYDARSIFSTSGEPIKTSCKKKEMKIEFCLLNDILAKSVTVKAGSFDAVTHERFLLMIAIHFGLKINWNKFGAPNLTLGEAKTFPPLKILTVKIVGTYVAKNKYITAEEATDEIPVKKVVKKAAAKRRPAPAAEPIVKRKHRTVGRAAPIEKNLALVPVVQDPEPIYVLPAESPIAQRHRAPKIKLILQRVSDDEKSDEEVTVVEETTAEKPAVEETVEDIVAKVIIETTEIEMEETERRIDVSAITNYDDVTSFKVLSNEEGPLLEKDKEKETEKESTDKGKSVENIDDSEDT</sequence>
<feature type="region of interest" description="Disordered" evidence="1">
    <location>
        <begin position="360"/>
        <end position="397"/>
    </location>
</feature>
<evidence type="ECO:0008006" key="4">
    <source>
        <dbReference type="Google" id="ProtNLM"/>
    </source>
</evidence>